<dbReference type="FunFam" id="1.20.1250.20:FF:000386">
    <property type="entry name" value="MFS general substrate transporter"/>
    <property type="match status" value="1"/>
</dbReference>
<dbReference type="Gene3D" id="1.20.1250.20">
    <property type="entry name" value="MFS general substrate transporter like domains"/>
    <property type="match status" value="2"/>
</dbReference>
<keyword evidence="5 8" id="KW-1133">Transmembrane helix</keyword>
<evidence type="ECO:0000256" key="5">
    <source>
        <dbReference type="ARBA" id="ARBA00022989"/>
    </source>
</evidence>
<feature type="transmembrane region" description="Helical" evidence="8">
    <location>
        <begin position="466"/>
        <end position="487"/>
    </location>
</feature>
<dbReference type="GO" id="GO:0005886">
    <property type="term" value="C:plasma membrane"/>
    <property type="evidence" value="ECO:0007669"/>
    <property type="project" value="UniProtKB-SubCell"/>
</dbReference>
<comment type="subcellular location">
    <subcellularLocation>
        <location evidence="1">Cell membrane</location>
        <topology evidence="1">Multi-pass membrane protein</topology>
    </subcellularLocation>
</comment>
<feature type="transmembrane region" description="Helical" evidence="8">
    <location>
        <begin position="262"/>
        <end position="282"/>
    </location>
</feature>
<evidence type="ECO:0000256" key="3">
    <source>
        <dbReference type="ARBA" id="ARBA00022475"/>
    </source>
</evidence>
<proteinExistence type="inferred from homology"/>
<keyword evidence="2" id="KW-0813">Transport</keyword>
<keyword evidence="3" id="KW-1003">Cell membrane</keyword>
<evidence type="ECO:0000313" key="9">
    <source>
        <dbReference type="EMBL" id="ODV97763.1"/>
    </source>
</evidence>
<evidence type="ECO:0008006" key="11">
    <source>
        <dbReference type="Google" id="ProtNLM"/>
    </source>
</evidence>
<comment type="similarity">
    <text evidence="7">Belongs to the major facilitator superfamily. Allantoate permease family.</text>
</comment>
<feature type="transmembrane region" description="Helical" evidence="8">
    <location>
        <begin position="334"/>
        <end position="354"/>
    </location>
</feature>
<feature type="transmembrane region" description="Helical" evidence="8">
    <location>
        <begin position="499"/>
        <end position="521"/>
    </location>
</feature>
<feature type="transmembrane region" description="Helical" evidence="8">
    <location>
        <begin position="374"/>
        <end position="395"/>
    </location>
</feature>
<feature type="transmembrane region" description="Helical" evidence="8">
    <location>
        <begin position="194"/>
        <end position="215"/>
    </location>
</feature>
<dbReference type="InterPro" id="IPR011701">
    <property type="entry name" value="MFS"/>
</dbReference>
<sequence length="562" mass="64153">MVEQTETGVVSGADTVSSGISREASHNKYVEINEEVNSVSNDSSSPLNLDETEKFIDLTVHLTPEELERRKTWKYKLAIFFWDSADKHPKERKFLLKLDFFLLSSAMLGYFIKTLNYSNIATAYVNGMSDYYDMESNQYNTVQMLWTVGYIIGQIPSNLILHRISARYYLGCLEIVWSLLTICMVSCKTMHQLYAIRFLVGLTESGFFPAMEYLIGSWYSPAELSKRESLFACSGTAASMVSGPLQDAVLNGVAKSSTRYQAFQWLFIVDAIISFPIAIYTMTADPNTPSTSTAWYFSKEDKLIAKERRRRIGAQLNTREKYTWKKIKSFFTTWHIWVFPILFLCYNNSCTAISEPTFTTWMKYDLGLTSGKYNTYPTAINGAGIAFTVAISWISDYTKNRYNFVVVQAFFICLVIGCASLAHWDLPVGYQYFCYFLIGVPTAWGQPQIYSWVNRLLRYDDMKRNFVLVVTNTLAYVTNAWVPILVWNTDYQPVFHVGFTYTACLASLGIIVTAVATYFTFLDTKKGLYYENEKLEYATETGPVTVTDANLGNEKELDQEKV</sequence>
<organism evidence="9 10">
    <name type="scientific">Pachysolen tannophilus NRRL Y-2460</name>
    <dbReference type="NCBI Taxonomy" id="669874"/>
    <lineage>
        <taxon>Eukaryota</taxon>
        <taxon>Fungi</taxon>
        <taxon>Dikarya</taxon>
        <taxon>Ascomycota</taxon>
        <taxon>Saccharomycotina</taxon>
        <taxon>Pichiomycetes</taxon>
        <taxon>Pachysolenaceae</taxon>
        <taxon>Pachysolen</taxon>
    </lineage>
</organism>
<evidence type="ECO:0000256" key="1">
    <source>
        <dbReference type="ARBA" id="ARBA00004651"/>
    </source>
</evidence>
<keyword evidence="6 8" id="KW-0472">Membrane</keyword>
<feature type="transmembrane region" description="Helical" evidence="8">
    <location>
        <begin position="94"/>
        <end position="112"/>
    </location>
</feature>
<feature type="transmembrane region" description="Helical" evidence="8">
    <location>
        <begin position="402"/>
        <end position="422"/>
    </location>
</feature>
<keyword evidence="4 8" id="KW-0812">Transmembrane</keyword>
<dbReference type="GO" id="GO:0022857">
    <property type="term" value="F:transmembrane transporter activity"/>
    <property type="evidence" value="ECO:0007669"/>
    <property type="project" value="InterPro"/>
</dbReference>
<dbReference type="AlphaFoldDB" id="A0A1E4U154"/>
<evidence type="ECO:0000313" key="10">
    <source>
        <dbReference type="Proteomes" id="UP000094236"/>
    </source>
</evidence>
<dbReference type="Proteomes" id="UP000094236">
    <property type="component" value="Unassembled WGS sequence"/>
</dbReference>
<evidence type="ECO:0000256" key="2">
    <source>
        <dbReference type="ARBA" id="ARBA00022448"/>
    </source>
</evidence>
<keyword evidence="10" id="KW-1185">Reference proteome</keyword>
<evidence type="ECO:0000256" key="7">
    <source>
        <dbReference type="ARBA" id="ARBA00037968"/>
    </source>
</evidence>
<dbReference type="InterPro" id="IPR036259">
    <property type="entry name" value="MFS_trans_sf"/>
</dbReference>
<reference evidence="10" key="1">
    <citation type="submission" date="2016-05" db="EMBL/GenBank/DDBJ databases">
        <title>Comparative genomics of biotechnologically important yeasts.</title>
        <authorList>
            <consortium name="DOE Joint Genome Institute"/>
            <person name="Riley R."/>
            <person name="Haridas S."/>
            <person name="Wolfe K.H."/>
            <person name="Lopes M.R."/>
            <person name="Hittinger C.T."/>
            <person name="Goker M."/>
            <person name="Salamov A."/>
            <person name="Wisecaver J."/>
            <person name="Long T.M."/>
            <person name="Aerts A.L."/>
            <person name="Barry K."/>
            <person name="Choi C."/>
            <person name="Clum A."/>
            <person name="Coughlan A.Y."/>
            <person name="Deshpande S."/>
            <person name="Douglass A.P."/>
            <person name="Hanson S.J."/>
            <person name="Klenk H.-P."/>
            <person name="Labutti K."/>
            <person name="Lapidus A."/>
            <person name="Lindquist E."/>
            <person name="Lipzen A."/>
            <person name="Meier-Kolthoff J.P."/>
            <person name="Ohm R.A."/>
            <person name="Otillar R.P."/>
            <person name="Pangilinan J."/>
            <person name="Peng Y."/>
            <person name="Rokas A."/>
            <person name="Rosa C.A."/>
            <person name="Scheuner C."/>
            <person name="Sibirny A.A."/>
            <person name="Slot J.C."/>
            <person name="Stielow J.B."/>
            <person name="Sun H."/>
            <person name="Kurtzman C.P."/>
            <person name="Blackwell M."/>
            <person name="Grigoriev I.V."/>
            <person name="Jeffries T.W."/>
        </authorList>
    </citation>
    <scope>NUCLEOTIDE SEQUENCE [LARGE SCALE GENOMIC DNA]</scope>
    <source>
        <strain evidence="10">NRRL Y-2460</strain>
    </source>
</reference>
<feature type="transmembrane region" description="Helical" evidence="8">
    <location>
        <begin position="428"/>
        <end position="445"/>
    </location>
</feature>
<evidence type="ECO:0000256" key="4">
    <source>
        <dbReference type="ARBA" id="ARBA00022692"/>
    </source>
</evidence>
<dbReference type="SUPFAM" id="SSF103473">
    <property type="entry name" value="MFS general substrate transporter"/>
    <property type="match status" value="1"/>
</dbReference>
<dbReference type="STRING" id="669874.A0A1E4U154"/>
<evidence type="ECO:0000256" key="8">
    <source>
        <dbReference type="SAM" id="Phobius"/>
    </source>
</evidence>
<dbReference type="EMBL" id="KV454011">
    <property type="protein sequence ID" value="ODV97763.1"/>
    <property type="molecule type" value="Genomic_DNA"/>
</dbReference>
<dbReference type="PANTHER" id="PTHR43791">
    <property type="entry name" value="PERMEASE-RELATED"/>
    <property type="match status" value="1"/>
</dbReference>
<dbReference type="PANTHER" id="PTHR43791:SF39">
    <property type="entry name" value="TRANSPORTER LIZ1_SEO1, PUTATIVE (AFU_ORTHOLOGUE AFUA_3G00980)-RELATED"/>
    <property type="match status" value="1"/>
</dbReference>
<gene>
    <name evidence="9" type="ORF">PACTADRAFT_36846</name>
</gene>
<protein>
    <recommendedName>
        <fullName evidence="11">Major facilitator superfamily (MFS) profile domain-containing protein</fullName>
    </recommendedName>
</protein>
<dbReference type="OrthoDB" id="3639251at2759"/>
<evidence type="ECO:0000256" key="6">
    <source>
        <dbReference type="ARBA" id="ARBA00023136"/>
    </source>
</evidence>
<name>A0A1E4U154_PACTA</name>
<accession>A0A1E4U154</accession>
<dbReference type="FunFam" id="1.20.1250.20:FF:000065">
    <property type="entry name" value="Putative MFS pantothenate transporter"/>
    <property type="match status" value="1"/>
</dbReference>
<dbReference type="Pfam" id="PF07690">
    <property type="entry name" value="MFS_1"/>
    <property type="match status" value="1"/>
</dbReference>